<dbReference type="Gene3D" id="1.10.441.10">
    <property type="entry name" value="Phosphomannose Isomerase, domain 2"/>
    <property type="match status" value="1"/>
</dbReference>
<dbReference type="Pfam" id="PF20512">
    <property type="entry name" value="PMI_typeI_hel"/>
    <property type="match status" value="1"/>
</dbReference>
<dbReference type="PROSITE" id="PS00966">
    <property type="entry name" value="PMI_I_2"/>
    <property type="match status" value="1"/>
</dbReference>
<dbReference type="Proteomes" id="UP000037751">
    <property type="component" value="Unassembled WGS sequence"/>
</dbReference>
<dbReference type="UniPathway" id="UPA00126">
    <property type="reaction ID" value="UER00423"/>
</dbReference>
<dbReference type="PANTHER" id="PTHR10309:SF0">
    <property type="entry name" value="MANNOSE-6-PHOSPHATE ISOMERASE"/>
    <property type="match status" value="1"/>
</dbReference>
<evidence type="ECO:0000256" key="1">
    <source>
        <dbReference type="ARBA" id="ARBA00000757"/>
    </source>
</evidence>
<evidence type="ECO:0000256" key="8">
    <source>
        <dbReference type="ARBA" id="ARBA00022833"/>
    </source>
</evidence>
<keyword evidence="7 11" id="KW-0479">Metal-binding</keyword>
<proteinExistence type="inferred from homology"/>
<evidence type="ECO:0000256" key="4">
    <source>
        <dbReference type="ARBA" id="ARBA00010772"/>
    </source>
</evidence>
<dbReference type="GO" id="GO:0009298">
    <property type="term" value="P:GDP-mannose biosynthetic process"/>
    <property type="evidence" value="ECO:0007669"/>
    <property type="project" value="UniProtKB-UniPathway"/>
</dbReference>
<feature type="binding site" evidence="11">
    <location>
        <position position="279"/>
    </location>
    <ligand>
        <name>Zn(2+)</name>
        <dbReference type="ChEBI" id="CHEBI:29105"/>
    </ligand>
</feature>
<comment type="caution">
    <text evidence="18">The sequence shown here is derived from an EMBL/GenBank/DDBJ whole genome shotgun (WGS) entry which is preliminary data.</text>
</comment>
<dbReference type="EC" id="5.3.1.8" evidence="5 12"/>
<feature type="binding site" evidence="11">
    <location>
        <position position="120"/>
    </location>
    <ligand>
        <name>Zn(2+)</name>
        <dbReference type="ChEBI" id="CHEBI:29105"/>
    </ligand>
</feature>
<protein>
    <recommendedName>
        <fullName evidence="6 12">Mannose-6-phosphate isomerase</fullName>
        <ecNumber evidence="5 12">5.3.1.8</ecNumber>
    </recommendedName>
</protein>
<dbReference type="PANTHER" id="PTHR10309">
    <property type="entry name" value="MANNOSE-6-PHOSPHATE ISOMERASE"/>
    <property type="match status" value="1"/>
</dbReference>
<name>A0A0M8MT61_9BASI</name>
<dbReference type="InterPro" id="IPR046458">
    <property type="entry name" value="PMI_typeI_hel"/>
</dbReference>
<feature type="domain" description="Phosphomannose isomerase type I catalytic" evidence="16">
    <location>
        <begin position="10"/>
        <end position="163"/>
    </location>
</feature>
<dbReference type="InterPro" id="IPR014710">
    <property type="entry name" value="RmlC-like_jellyroll"/>
</dbReference>
<dbReference type="GO" id="GO:0005975">
    <property type="term" value="P:carbohydrate metabolic process"/>
    <property type="evidence" value="ECO:0007669"/>
    <property type="project" value="InterPro"/>
</dbReference>
<feature type="domain" description="Phosphomannose isomerase type I helical insertion" evidence="17">
    <location>
        <begin position="190"/>
        <end position="260"/>
    </location>
</feature>
<accession>A0A0M8MT61</accession>
<dbReference type="InterPro" id="IPR011051">
    <property type="entry name" value="RmlC_Cupin_sf"/>
</dbReference>
<dbReference type="Pfam" id="PF20511">
    <property type="entry name" value="PMI_typeI_cat"/>
    <property type="match status" value="1"/>
</dbReference>
<dbReference type="Pfam" id="PF01238">
    <property type="entry name" value="PMI_typeI_C"/>
    <property type="match status" value="1"/>
</dbReference>
<dbReference type="GO" id="GO:0008270">
    <property type="term" value="F:zinc ion binding"/>
    <property type="evidence" value="ECO:0007669"/>
    <property type="project" value="InterPro"/>
</dbReference>
<evidence type="ECO:0000256" key="9">
    <source>
        <dbReference type="ARBA" id="ARBA00023235"/>
    </source>
</evidence>
<dbReference type="Gene3D" id="2.60.120.10">
    <property type="entry name" value="Jelly Rolls"/>
    <property type="match status" value="2"/>
</dbReference>
<dbReference type="PRINTS" id="PR00714">
    <property type="entry name" value="MAN6PISMRASE"/>
</dbReference>
<comment type="pathway">
    <text evidence="3 14">Nucleotide-sugar biosynthesis; GDP-alpha-D-mannose biosynthesis; alpha-D-mannose 1-phosphate from D-fructose 6-phosphate: step 1/2.</text>
</comment>
<evidence type="ECO:0000256" key="11">
    <source>
        <dbReference type="PIRSR" id="PIRSR001480-2"/>
    </source>
</evidence>
<dbReference type="InterPro" id="IPR046456">
    <property type="entry name" value="PMI_typeI_C"/>
</dbReference>
<evidence type="ECO:0000256" key="5">
    <source>
        <dbReference type="ARBA" id="ARBA00011956"/>
    </source>
</evidence>
<dbReference type="NCBIfam" id="TIGR00218">
    <property type="entry name" value="manA"/>
    <property type="match status" value="1"/>
</dbReference>
<keyword evidence="9 12" id="KW-0413">Isomerase</keyword>
<dbReference type="CDD" id="cd07011">
    <property type="entry name" value="cupin_PMI_type_I_N"/>
    <property type="match status" value="1"/>
</dbReference>
<comment type="function">
    <text evidence="2">Involved in the synthesis of the GDP-mannose and dolichol-phosphate-mannose required for a number of critical mannosyl transfer reactions.</text>
</comment>
<feature type="active site" evidence="10">
    <location>
        <position position="298"/>
    </location>
</feature>
<comment type="similarity">
    <text evidence="4 13">Belongs to the mannose-6-phosphate isomerase type 1 family.</text>
</comment>
<dbReference type="EMBL" id="LGAV01000001">
    <property type="protein sequence ID" value="KOS16247.1"/>
    <property type="molecule type" value="Genomic_DNA"/>
</dbReference>
<evidence type="ECO:0000259" key="17">
    <source>
        <dbReference type="Pfam" id="PF20512"/>
    </source>
</evidence>
<evidence type="ECO:0000256" key="14">
    <source>
        <dbReference type="RuleBase" id="RU004248"/>
    </source>
</evidence>
<evidence type="ECO:0000256" key="2">
    <source>
        <dbReference type="ARBA" id="ARBA00002564"/>
    </source>
</evidence>
<evidence type="ECO:0000256" key="13">
    <source>
        <dbReference type="RuleBase" id="RU004189"/>
    </source>
</evidence>
<dbReference type="AlphaFoldDB" id="A0A0M8MT61"/>
<evidence type="ECO:0000256" key="12">
    <source>
        <dbReference type="RuleBase" id="RU000611"/>
    </source>
</evidence>
<comment type="catalytic activity">
    <reaction evidence="1 12">
        <text>D-mannose 6-phosphate = D-fructose 6-phosphate</text>
        <dbReference type="Rhea" id="RHEA:12356"/>
        <dbReference type="ChEBI" id="CHEBI:58735"/>
        <dbReference type="ChEBI" id="CHEBI:61527"/>
        <dbReference type="EC" id="5.3.1.8"/>
    </reaction>
</comment>
<dbReference type="GO" id="GO:0005829">
    <property type="term" value="C:cytosol"/>
    <property type="evidence" value="ECO:0007669"/>
    <property type="project" value="TreeGrafter"/>
</dbReference>
<dbReference type="GeneID" id="28729449"/>
<dbReference type="OrthoDB" id="6605218at2759"/>
<evidence type="ECO:0000256" key="10">
    <source>
        <dbReference type="PIRSR" id="PIRSR001480-1"/>
    </source>
</evidence>
<dbReference type="InterPro" id="IPR016305">
    <property type="entry name" value="Mannose-6-P_Isomerase"/>
</dbReference>
<comment type="cofactor">
    <cofactor evidence="11 12">
        <name>Zn(2+)</name>
        <dbReference type="ChEBI" id="CHEBI:29105"/>
    </cofactor>
    <text evidence="11 12">Binds 1 zinc ion per subunit.</text>
</comment>
<feature type="binding site" evidence="11">
    <location>
        <position position="122"/>
    </location>
    <ligand>
        <name>Zn(2+)</name>
        <dbReference type="ChEBI" id="CHEBI:29105"/>
    </ligand>
</feature>
<keyword evidence="8 11" id="KW-0862">Zinc</keyword>
<keyword evidence="19" id="KW-1185">Reference proteome</keyword>
<dbReference type="InterPro" id="IPR001250">
    <property type="entry name" value="Man6P_Isoase-1"/>
</dbReference>
<dbReference type="PROSITE" id="PS00965">
    <property type="entry name" value="PMI_I_1"/>
    <property type="match status" value="1"/>
</dbReference>
<organism evidence="18 19">
    <name type="scientific">Malassezia pachydermatis</name>
    <dbReference type="NCBI Taxonomy" id="77020"/>
    <lineage>
        <taxon>Eukaryota</taxon>
        <taxon>Fungi</taxon>
        <taxon>Dikarya</taxon>
        <taxon>Basidiomycota</taxon>
        <taxon>Ustilaginomycotina</taxon>
        <taxon>Malasseziomycetes</taxon>
        <taxon>Malasseziales</taxon>
        <taxon>Malasseziaceae</taxon>
        <taxon>Malassezia</taxon>
    </lineage>
</organism>
<dbReference type="GO" id="GO:0004476">
    <property type="term" value="F:mannose-6-phosphate isomerase activity"/>
    <property type="evidence" value="ECO:0007669"/>
    <property type="project" value="UniProtKB-EC"/>
</dbReference>
<sequence>MASQRVSVIPLVPGVQSYEWGVPGRRSDCLVAHYASATKELHFDRKDDQPYAELWMGTHPTLPSYALLPDGSKVLLHDYLCEHKALVGDEVVARFGLDEGRGALPFLFKVLSINKALSIQAHPDKALAEKLHKEKPAMYKDDNHKPEMALALSDFEGFCGFRPWAEMAHFVATVPELRSVLEADAAWDAVQATSSSALHDVFGILMRASPTVYEPAVDAIATRYRQRTGPVEVTDEVADLVVRLHEQYPRDIGVFCTFFLNIVHLERGQAMFLGANEPHAYLAGHILECMAASDNVVRAGLTPKARDVDVLLSMLTYKSASADEQRLRSPVWDGDAQGHTLLYDPPIPEFTLLFTALRDSQRSEHRAVHGPSIVLVTKGQGELLVGETSIPLDEGRVYFIGAHTPVTWTTQGTLDVARAFVEVA</sequence>
<feature type="domain" description="Phosphomannose isomerase type I C-terminal" evidence="15">
    <location>
        <begin position="341"/>
        <end position="386"/>
    </location>
</feature>
<dbReference type="SUPFAM" id="SSF51182">
    <property type="entry name" value="RmlC-like cupins"/>
    <property type="match status" value="1"/>
</dbReference>
<dbReference type="InterPro" id="IPR046457">
    <property type="entry name" value="PMI_typeI_cat"/>
</dbReference>
<feature type="binding site" evidence="11">
    <location>
        <position position="147"/>
    </location>
    <ligand>
        <name>Zn(2+)</name>
        <dbReference type="ChEBI" id="CHEBI:29105"/>
    </ligand>
</feature>
<dbReference type="VEuPathDB" id="FungiDB:Malapachy_3094"/>
<reference evidence="18 19" key="1">
    <citation type="submission" date="2015-07" db="EMBL/GenBank/DDBJ databases">
        <title>Draft Genome Sequence of Malassezia furfur CBS1878 and Malassezia pachydermatis CBS1879.</title>
        <authorList>
            <person name="Triana S."/>
            <person name="Ohm R."/>
            <person name="Gonzalez A."/>
            <person name="DeCock H."/>
            <person name="Restrepo S."/>
            <person name="Celis A."/>
        </authorList>
    </citation>
    <scope>NUCLEOTIDE SEQUENCE [LARGE SCALE GENOMIC DNA]</scope>
    <source>
        <strain evidence="18 19">CBS 1879</strain>
    </source>
</reference>
<evidence type="ECO:0000313" key="18">
    <source>
        <dbReference type="EMBL" id="KOS16247.1"/>
    </source>
</evidence>
<gene>
    <name evidence="18" type="ORF">Malapachy_3094</name>
</gene>
<evidence type="ECO:0000256" key="3">
    <source>
        <dbReference type="ARBA" id="ARBA00004666"/>
    </source>
</evidence>
<dbReference type="InterPro" id="IPR018050">
    <property type="entry name" value="Pmannose_isomerase-type1_CS"/>
</dbReference>
<evidence type="ECO:0000313" key="19">
    <source>
        <dbReference type="Proteomes" id="UP000037751"/>
    </source>
</evidence>
<dbReference type="RefSeq" id="XP_017993879.1">
    <property type="nucleotide sequence ID" value="XM_018137573.1"/>
</dbReference>
<evidence type="ECO:0000256" key="7">
    <source>
        <dbReference type="ARBA" id="ARBA00022723"/>
    </source>
</evidence>
<evidence type="ECO:0000259" key="16">
    <source>
        <dbReference type="Pfam" id="PF20511"/>
    </source>
</evidence>
<dbReference type="STRING" id="77020.A0A0M8MT61"/>
<evidence type="ECO:0000259" key="15">
    <source>
        <dbReference type="Pfam" id="PF01238"/>
    </source>
</evidence>
<evidence type="ECO:0000256" key="6">
    <source>
        <dbReference type="ARBA" id="ARBA00018236"/>
    </source>
</evidence>
<dbReference type="PIRSF" id="PIRSF001480">
    <property type="entry name" value="Mannose-6-phosphate_isomerase"/>
    <property type="match status" value="1"/>
</dbReference>